<protein>
    <submittedName>
        <fullName evidence="1">Uncharacterized protein</fullName>
    </submittedName>
</protein>
<dbReference type="EMBL" id="PEBX01000010">
    <property type="protein sequence ID" value="PTQ57233.1"/>
    <property type="molecule type" value="Genomic_DNA"/>
</dbReference>
<organism evidence="1 2">
    <name type="scientific">Candidatus Carbonibacillus altaicus</name>
    <dbReference type="NCBI Taxonomy" id="2163959"/>
    <lineage>
        <taxon>Bacteria</taxon>
        <taxon>Bacillati</taxon>
        <taxon>Bacillota</taxon>
        <taxon>Bacilli</taxon>
        <taxon>Bacillales</taxon>
        <taxon>Candidatus Carbonibacillus</taxon>
    </lineage>
</organism>
<name>A0A2R6Y3J1_9BACL</name>
<gene>
    <name evidence="1" type="ORF">BSOLF_1998</name>
</gene>
<reference evidence="2" key="1">
    <citation type="journal article" date="2018" name="Sci. Rep.">
        <title>Lignite coal burning seam in the remote Altai Mountains harbors a hydrogen-driven thermophilic microbial community.</title>
        <authorList>
            <person name="Kadnikov V.V."/>
            <person name="Mardanov A.V."/>
            <person name="Ivasenko D.A."/>
            <person name="Antsiferov D.V."/>
            <person name="Beletsky A.V."/>
            <person name="Karnachuk O.V."/>
            <person name="Ravin N.V."/>
        </authorList>
    </citation>
    <scope>NUCLEOTIDE SEQUENCE [LARGE SCALE GENOMIC DNA]</scope>
</reference>
<sequence>MTKKISPNMVGEIFFCAFLRFLRVYEKPPDPLFKGLWTVERYS</sequence>
<proteinExistence type="predicted"/>
<evidence type="ECO:0000313" key="1">
    <source>
        <dbReference type="EMBL" id="PTQ57233.1"/>
    </source>
</evidence>
<comment type="caution">
    <text evidence="1">The sequence shown here is derived from an EMBL/GenBank/DDBJ whole genome shotgun (WGS) entry which is preliminary data.</text>
</comment>
<dbReference type="Proteomes" id="UP000244338">
    <property type="component" value="Unassembled WGS sequence"/>
</dbReference>
<accession>A0A2R6Y3J1</accession>
<dbReference type="AlphaFoldDB" id="A0A2R6Y3J1"/>
<evidence type="ECO:0000313" key="2">
    <source>
        <dbReference type="Proteomes" id="UP000244338"/>
    </source>
</evidence>